<dbReference type="GO" id="GO:0016020">
    <property type="term" value="C:membrane"/>
    <property type="evidence" value="ECO:0007669"/>
    <property type="project" value="InterPro"/>
</dbReference>
<dbReference type="InterPro" id="IPR011138">
    <property type="entry name" value="Cytochrome_b-558"/>
</dbReference>
<organism evidence="2 3">
    <name type="scientific">Kytococcus aerolatus</name>
    <dbReference type="NCBI Taxonomy" id="592308"/>
    <lineage>
        <taxon>Bacteria</taxon>
        <taxon>Bacillati</taxon>
        <taxon>Actinomycetota</taxon>
        <taxon>Actinomycetes</taxon>
        <taxon>Micrococcales</taxon>
        <taxon>Kytococcaceae</taxon>
        <taxon>Kytococcus</taxon>
    </lineage>
</organism>
<feature type="transmembrane region" description="Helical" evidence="1">
    <location>
        <begin position="21"/>
        <end position="40"/>
    </location>
</feature>
<keyword evidence="3" id="KW-1185">Reference proteome</keyword>
<evidence type="ECO:0000313" key="3">
    <source>
        <dbReference type="Proteomes" id="UP000198122"/>
    </source>
</evidence>
<dbReference type="Proteomes" id="UP000198122">
    <property type="component" value="Unassembled WGS sequence"/>
</dbReference>
<dbReference type="RefSeq" id="WP_088817865.1">
    <property type="nucleotide sequence ID" value="NZ_FYEZ01000001.1"/>
</dbReference>
<dbReference type="CDD" id="cd03498">
    <property type="entry name" value="SQR_TypeB_2_TM"/>
    <property type="match status" value="1"/>
</dbReference>
<dbReference type="AlphaFoldDB" id="A0A212TC67"/>
<dbReference type="Gene3D" id="1.20.1300.10">
    <property type="entry name" value="Fumarate reductase/succinate dehydrogenase, transmembrane subunit"/>
    <property type="match status" value="1"/>
</dbReference>
<dbReference type="EMBL" id="FYEZ01000001">
    <property type="protein sequence ID" value="SNC63623.1"/>
    <property type="molecule type" value="Genomic_DNA"/>
</dbReference>
<evidence type="ECO:0000256" key="1">
    <source>
        <dbReference type="SAM" id="Phobius"/>
    </source>
</evidence>
<evidence type="ECO:0000313" key="2">
    <source>
        <dbReference type="EMBL" id="SNC63623.1"/>
    </source>
</evidence>
<dbReference type="OrthoDB" id="9788081at2"/>
<dbReference type="NCBIfam" id="TIGR02046">
    <property type="entry name" value="sdhC_b558_fam"/>
    <property type="match status" value="1"/>
</dbReference>
<sequence length="231" mass="25391">MAPHTSAPAKRSATTTTIWNKILMAVSGLVFIGFVIAHMLGNLKILQSHEAFDSYAHHLRTMGEPILPHEGALWLVRIVLLLLLLAHVVMALRLMGRAQKARGTRYAVKKSLTSTLSSRTMRWGGIALLLFIIFHLLHFTTKTIEPAGGFASPAQMYVENFEIWWVVLIYVLAMIALGMHIHHGFFSSMQTLGLTSAKNTPALRTVGALLAAVVVVGFLVPPVAVFFDLVN</sequence>
<gene>
    <name evidence="2" type="ORF">SAMN05445756_0943</name>
</gene>
<reference evidence="2 3" key="1">
    <citation type="submission" date="2017-06" db="EMBL/GenBank/DDBJ databases">
        <authorList>
            <person name="Kim H.J."/>
            <person name="Triplett B.A."/>
        </authorList>
    </citation>
    <scope>NUCLEOTIDE SEQUENCE [LARGE SCALE GENOMIC DNA]</scope>
    <source>
        <strain evidence="2 3">DSM 22179</strain>
    </source>
</reference>
<feature type="transmembrane region" description="Helical" evidence="1">
    <location>
        <begin position="123"/>
        <end position="141"/>
    </location>
</feature>
<keyword evidence="1" id="KW-0812">Transmembrane</keyword>
<protein>
    <submittedName>
        <fullName evidence="2">Succinate dehydrogenase subunit C</fullName>
    </submittedName>
</protein>
<feature type="transmembrane region" description="Helical" evidence="1">
    <location>
        <begin position="72"/>
        <end position="92"/>
    </location>
</feature>
<dbReference type="SUPFAM" id="SSF81343">
    <property type="entry name" value="Fumarate reductase respiratory complex transmembrane subunits"/>
    <property type="match status" value="1"/>
</dbReference>
<feature type="transmembrane region" description="Helical" evidence="1">
    <location>
        <begin position="161"/>
        <end position="181"/>
    </location>
</feature>
<keyword evidence="1" id="KW-1133">Transmembrane helix</keyword>
<dbReference type="InterPro" id="IPR034804">
    <property type="entry name" value="SQR/QFR_C/D"/>
</dbReference>
<accession>A0A212TC67</accession>
<feature type="transmembrane region" description="Helical" evidence="1">
    <location>
        <begin position="202"/>
        <end position="227"/>
    </location>
</feature>
<proteinExistence type="predicted"/>
<name>A0A212TC67_9MICO</name>
<keyword evidence="1" id="KW-0472">Membrane</keyword>